<protein>
    <submittedName>
        <fullName evidence="2">ARC6/PARC6 family protein</fullName>
    </submittedName>
</protein>
<sequence>MLKKMIFYSTCLSLLGCQGLTLPTPKGTGILHLGSPGCPDKPRVSLNAKNVEKITFNQGRISKSNQVSVEQHVGYTFAAIAGDKLSYSTDSDVCVWVFTPDTEIVKGKDLLKTGQYTIQVGAPQGMKNFNLEVGLGDLQTNITPTTESIPTIKLDAKENNSQPEHDISEEDAVELVKQWYAAKPQIFASPFDTNLVDQLATGKMHNFTTKADGPVQWLRQNGAYYEYISSEIKRVVNFSNSGKRPYIRVRVREERYLHSRYGIDRGKSGKFTRNLTYFFEKENTRWKISEVYPAWQ</sequence>
<dbReference type="Pfam" id="PF13355">
    <property type="entry name" value="ARC6-like_IMS"/>
    <property type="match status" value="1"/>
</dbReference>
<evidence type="ECO:0000313" key="2">
    <source>
        <dbReference type="EMBL" id="QNP28212.1"/>
    </source>
</evidence>
<keyword evidence="3" id="KW-1185">Reference proteome</keyword>
<feature type="domain" description="Plastid division protein CDP1-like IMS" evidence="1">
    <location>
        <begin position="172"/>
        <end position="289"/>
    </location>
</feature>
<organism evidence="2 3">
    <name type="scientific">Cylindrospermopsis curvispora GIHE-G1</name>
    <dbReference type="NCBI Taxonomy" id="2666332"/>
    <lineage>
        <taxon>Bacteria</taxon>
        <taxon>Bacillati</taxon>
        <taxon>Cyanobacteriota</taxon>
        <taxon>Cyanophyceae</taxon>
        <taxon>Nostocales</taxon>
        <taxon>Aphanizomenonaceae</taxon>
        <taxon>Cylindrospermopsis</taxon>
    </lineage>
</organism>
<accession>A0A7H0EWP6</accession>
<dbReference type="KEGG" id="ccur:IAR63_09670"/>
<dbReference type="EMBL" id="CP060822">
    <property type="protein sequence ID" value="QNP28212.1"/>
    <property type="molecule type" value="Genomic_DNA"/>
</dbReference>
<dbReference type="PROSITE" id="PS51257">
    <property type="entry name" value="PROKAR_LIPOPROTEIN"/>
    <property type="match status" value="1"/>
</dbReference>
<dbReference type="RefSeq" id="WP_187705120.1">
    <property type="nucleotide sequence ID" value="NZ_CP060822.1"/>
</dbReference>
<evidence type="ECO:0000259" key="1">
    <source>
        <dbReference type="Pfam" id="PF13355"/>
    </source>
</evidence>
<gene>
    <name evidence="2" type="ORF">IAR63_09670</name>
</gene>
<dbReference type="InterPro" id="IPR025344">
    <property type="entry name" value="CDP1-like_IMS"/>
</dbReference>
<dbReference type="Proteomes" id="UP000516013">
    <property type="component" value="Chromosome"/>
</dbReference>
<reference evidence="2 3" key="1">
    <citation type="submission" date="2020-08" db="EMBL/GenBank/DDBJ databases">
        <title>Complete genome sequence of Raphidiopsis curvispora isolated from drinking water reservoir in South Korea.</title>
        <authorList>
            <person name="Jeong J."/>
        </authorList>
    </citation>
    <scope>NUCLEOTIDE SEQUENCE [LARGE SCALE GENOMIC DNA]</scope>
    <source>
        <strain evidence="2 3">GIHE-G1</strain>
    </source>
</reference>
<proteinExistence type="predicted"/>
<name>A0A7H0EWP6_9CYAN</name>
<dbReference type="AlphaFoldDB" id="A0A7H0EWP6"/>
<evidence type="ECO:0000313" key="3">
    <source>
        <dbReference type="Proteomes" id="UP000516013"/>
    </source>
</evidence>